<name>A0A1Y2C303_9FUNG</name>
<reference evidence="1 2" key="1">
    <citation type="submission" date="2016-07" db="EMBL/GenBank/DDBJ databases">
        <title>Pervasive Adenine N6-methylation of Active Genes in Fungi.</title>
        <authorList>
            <consortium name="DOE Joint Genome Institute"/>
            <person name="Mondo S.J."/>
            <person name="Dannebaum R.O."/>
            <person name="Kuo R.C."/>
            <person name="Labutti K."/>
            <person name="Haridas S."/>
            <person name="Kuo A."/>
            <person name="Salamov A."/>
            <person name="Ahrendt S.R."/>
            <person name="Lipzen A."/>
            <person name="Sullivan W."/>
            <person name="Andreopoulos W.B."/>
            <person name="Clum A."/>
            <person name="Lindquist E."/>
            <person name="Daum C."/>
            <person name="Ramamoorthy G.K."/>
            <person name="Gryganskyi A."/>
            <person name="Culley D."/>
            <person name="Magnuson J.K."/>
            <person name="James T.Y."/>
            <person name="O'Malley M.A."/>
            <person name="Stajich J.E."/>
            <person name="Spatafora J.W."/>
            <person name="Visel A."/>
            <person name="Grigoriev I.V."/>
        </authorList>
    </citation>
    <scope>NUCLEOTIDE SEQUENCE [LARGE SCALE GENOMIC DNA]</scope>
    <source>
        <strain evidence="1 2">JEL800</strain>
    </source>
</reference>
<evidence type="ECO:0000313" key="1">
    <source>
        <dbReference type="EMBL" id="ORY41267.1"/>
    </source>
</evidence>
<sequence>MVNDQWPPQRLRNGLEGGIKTGSFRRVPSKRIYCSRRRLRIWLDCGVSIHHAPLPLRSAEQISQILLRKA</sequence>
<gene>
    <name evidence="1" type="ORF">BCR33DRAFT_718912</name>
</gene>
<comment type="caution">
    <text evidence="1">The sequence shown here is derived from an EMBL/GenBank/DDBJ whole genome shotgun (WGS) entry which is preliminary data.</text>
</comment>
<organism evidence="1 2">
    <name type="scientific">Rhizoclosmatium globosum</name>
    <dbReference type="NCBI Taxonomy" id="329046"/>
    <lineage>
        <taxon>Eukaryota</taxon>
        <taxon>Fungi</taxon>
        <taxon>Fungi incertae sedis</taxon>
        <taxon>Chytridiomycota</taxon>
        <taxon>Chytridiomycota incertae sedis</taxon>
        <taxon>Chytridiomycetes</taxon>
        <taxon>Chytridiales</taxon>
        <taxon>Chytriomycetaceae</taxon>
        <taxon>Rhizoclosmatium</taxon>
    </lineage>
</organism>
<proteinExistence type="predicted"/>
<dbReference type="AlphaFoldDB" id="A0A1Y2C303"/>
<evidence type="ECO:0000313" key="2">
    <source>
        <dbReference type="Proteomes" id="UP000193642"/>
    </source>
</evidence>
<protein>
    <submittedName>
        <fullName evidence="1">Uncharacterized protein</fullName>
    </submittedName>
</protein>
<dbReference type="Proteomes" id="UP000193642">
    <property type="component" value="Unassembled WGS sequence"/>
</dbReference>
<accession>A0A1Y2C303</accession>
<keyword evidence="2" id="KW-1185">Reference proteome</keyword>
<dbReference type="EMBL" id="MCGO01000032">
    <property type="protein sequence ID" value="ORY41267.1"/>
    <property type="molecule type" value="Genomic_DNA"/>
</dbReference>